<organism evidence="1">
    <name type="scientific">viral metagenome</name>
    <dbReference type="NCBI Taxonomy" id="1070528"/>
    <lineage>
        <taxon>unclassified sequences</taxon>
        <taxon>metagenomes</taxon>
        <taxon>organismal metagenomes</taxon>
    </lineage>
</organism>
<dbReference type="EMBL" id="MN740581">
    <property type="protein sequence ID" value="QHU34905.1"/>
    <property type="molecule type" value="Genomic_DNA"/>
</dbReference>
<proteinExistence type="predicted"/>
<reference evidence="1" key="1">
    <citation type="journal article" date="2020" name="Nature">
        <title>Giant virus diversity and host interactions through global metagenomics.</title>
        <authorList>
            <person name="Schulz F."/>
            <person name="Roux S."/>
            <person name="Paez-Espino D."/>
            <person name="Jungbluth S."/>
            <person name="Walsh D.A."/>
            <person name="Denef V.J."/>
            <person name="McMahon K.D."/>
            <person name="Konstantinidis K.T."/>
            <person name="Eloe-Fadrosh E.A."/>
            <person name="Kyrpides N.C."/>
            <person name="Woyke T."/>
        </authorList>
    </citation>
    <scope>NUCLEOTIDE SEQUENCE</scope>
    <source>
        <strain evidence="1">GVMAG-S-1017244-22</strain>
    </source>
</reference>
<accession>A0A6C0LXY9</accession>
<evidence type="ECO:0000313" key="1">
    <source>
        <dbReference type="EMBL" id="QHU34905.1"/>
    </source>
</evidence>
<dbReference type="AlphaFoldDB" id="A0A6C0LXY9"/>
<protein>
    <submittedName>
        <fullName evidence="1">Uncharacterized protein</fullName>
    </submittedName>
</protein>
<sequence length="53" mass="6839">MAWIMSFFYETRKDYDDMYVNPYRLVPRQEAESYKRYERREYQDSLKNRRKSK</sequence>
<name>A0A6C0LXY9_9ZZZZ</name>